<feature type="repeat" description="ANK" evidence="6">
    <location>
        <begin position="581"/>
        <end position="605"/>
    </location>
</feature>
<dbReference type="PROSITE" id="PS50297">
    <property type="entry name" value="ANK_REP_REGION"/>
    <property type="match status" value="4"/>
</dbReference>
<dbReference type="GO" id="GO:0004190">
    <property type="term" value="F:aspartic-type endopeptidase activity"/>
    <property type="evidence" value="ECO:0007669"/>
    <property type="project" value="UniProtKB-KW"/>
</dbReference>
<dbReference type="InterPro" id="IPR033121">
    <property type="entry name" value="PEPTIDASE_A1"/>
</dbReference>
<dbReference type="PROSITE" id="PS51767">
    <property type="entry name" value="PEPTIDASE_A1"/>
    <property type="match status" value="1"/>
</dbReference>
<evidence type="ECO:0000256" key="4">
    <source>
        <dbReference type="ARBA" id="ARBA00022801"/>
    </source>
</evidence>
<dbReference type="PROSITE" id="PS50011">
    <property type="entry name" value="PROTEIN_KINASE_DOM"/>
    <property type="match status" value="1"/>
</dbReference>
<dbReference type="SMART" id="SM00248">
    <property type="entry name" value="ANK"/>
    <property type="match status" value="9"/>
</dbReference>
<dbReference type="InterPro" id="IPR008271">
    <property type="entry name" value="Ser/Thr_kinase_AS"/>
</dbReference>
<feature type="domain" description="Protein kinase" evidence="7">
    <location>
        <begin position="103"/>
        <end position="394"/>
    </location>
</feature>
<evidence type="ECO:0000256" key="2">
    <source>
        <dbReference type="ARBA" id="ARBA00022670"/>
    </source>
</evidence>
<dbReference type="PANTHER" id="PTHR47966:SF1">
    <property type="entry name" value="ASPARTYL PROTEINASE"/>
    <property type="match status" value="1"/>
</dbReference>
<gene>
    <name evidence="9" type="ORF">IFM46972_09287</name>
</gene>
<evidence type="ECO:0000259" key="7">
    <source>
        <dbReference type="PROSITE" id="PS50011"/>
    </source>
</evidence>
<dbReference type="PANTHER" id="PTHR47966">
    <property type="entry name" value="BETA-SITE APP-CLEAVING ENZYME, ISOFORM A-RELATED"/>
    <property type="match status" value="1"/>
</dbReference>
<organism evidence="9 10">
    <name type="scientific">Aspergillus udagawae</name>
    <dbReference type="NCBI Taxonomy" id="91492"/>
    <lineage>
        <taxon>Eukaryota</taxon>
        <taxon>Fungi</taxon>
        <taxon>Dikarya</taxon>
        <taxon>Ascomycota</taxon>
        <taxon>Pezizomycotina</taxon>
        <taxon>Eurotiomycetes</taxon>
        <taxon>Eurotiomycetidae</taxon>
        <taxon>Eurotiales</taxon>
        <taxon>Aspergillaceae</taxon>
        <taxon>Aspergillus</taxon>
        <taxon>Aspergillus subgen. Fumigati</taxon>
    </lineage>
</organism>
<dbReference type="InterPro" id="IPR011009">
    <property type="entry name" value="Kinase-like_dom_sf"/>
</dbReference>
<dbReference type="PROSITE" id="PS50088">
    <property type="entry name" value="ANK_REPEAT"/>
    <property type="match status" value="4"/>
</dbReference>
<dbReference type="GO" id="GO:0004672">
    <property type="term" value="F:protein kinase activity"/>
    <property type="evidence" value="ECO:0007669"/>
    <property type="project" value="InterPro"/>
</dbReference>
<dbReference type="Pfam" id="PF00026">
    <property type="entry name" value="Asp"/>
    <property type="match status" value="1"/>
</dbReference>
<sequence length="1755" mass="194384">MSDLSSYDEILNSLEEESYYTIDSSDFSPSPQTWSNNTDTDELDLSSLNLSSNSSSWFDPLESAITATRNGSSPVLSTLAQFTALLAQTGIHGPRILKAFNLSTRGTKIGAGNQFTVFTDPIYEGQVIKRVNVPLSSKAEQRFAASTDYRLQLRTLGLEVLSLCNPVLRAHPNVTSLLAWGFDFPFADMAVPVLFMEAAMMPLSDFLGAEKRTVEMRYQLSLDVANGLEALHNLRIVHGDVKPDNVLVFAGPSERVPFRAKLSDFGVCVDLEAPDAKFMLSDYRGTQAWLAPEVEAGDLTRFGGFSSELMFRFDAYSFGLVLLSIFTGHGEAPVLDEDPENVPGQVLELLYSQEDIPANIRGELRKAISKLLSEDPRKRPLPGPSLIRTDSPTYAAWLSSIQLTPTNKHVGIIDPIYNKGPLFWYRLDETVRTELEEQYALMKEGNAPPFPGDVLFGLAQTVTGAKPSYLDRLLRYLTEAATAGYSPARAVYAQIMAAHGRKLEFAEDVLEEWMLQAISEGYFFASPSYSEKVEEARERFRANGGFCSDPFLRKKDVVEAARDRDRALNWERKNGSIVDRKGNTILHAAAALGAINAVQSLLDDGQVSVNVENEKGETPLYKAFQAGHAQIIELLLDKGANASTVTRQEKVSPMHWLFMIPDSSIAGIARRMIETGANINATIEPLVKENSGGFPEKIQILHYPFELPHGTPLHWACFFGNMTAVEALLSLDANVNASYHASDTSTTPLFLTAYFGEPSLAKYLISQGADASLVDSMGRNTLHGITKYFPERHGYLPHHWHYWIRHGDWEQHVASMTELVRILVDAGADINAKDKAYPPLTPVAAAADLGVWDGGVICALLDAGANLSQSVLSAGDTVLHSWASIVGPRLAYPYSYLSTMKKIVNAMPDIDIPNMFEKDTPLHSLATIYHPEEEFEAACEIFLAHSPPADINAKTRRGATPLTIALETDLDPAQRGLFLLSKGADTLVLNDRGRDVFFSIVNNTALTDQASHDLIRTYLHHLNPDIQQAYTKHYLPNANSYHTLFAAAERGKPLALTLLLSLGLATRINELDPSKLPPWTVLDQALHWAEISRRAHMRRLADHKSGASRNQALEQNLVYDEAQGPPARAAEAYRSFPAVIRILRDAGAKRACELDGNSTATGEYIEQPWEWDFTEIYHYGFTPRTQPNLEQWNGLYEMARYSERWQKDRLNAWKEEYEAGRWRPDIRLLEEEEQSFVKELVRCLAGEGRVTLEAVDGQRKQWKVEMEGGKIWAHMSWCRFSNTLRPPQHHVPHVRGRLDKTFKMNMLQLDHPSTITLQAKTTITMATKIKLLPNPHYRKSGTKSYVHLMRKYRFTPTKGGPYFFSSTLHQTGRQYTKLPVGGKARIRHVLSKRIAGTDQTGEVGADDVQNDAMYLAPVSIGTPAQTLNLDFDTGSADLWVWSTNLPSATTSQHRSGTVFDPSKSSTFKEQSDSTWKISYGDGSSASGTVGADTISLGDLKVENQAIELAETLSAQFQQGTSDGLLGLAFSNINTVKPQAVRTPIENMIAQEDIPKSAELFTAKLGSWKDADEPDKGESFYTFGFIDQDTVTVSGEQVYYTPIDNSQGFWLFDSASATVNGKAIARSGNKAIADTGTTLALVDDETCQAIYDAIPGAHYDEDSQGYIYPSNTTEDKLPVVSFGVGDKQFVVQKEDLGFAEAKSGYVYGGIQSRGNMTMDILGDTFLKGIYAIFDVGNLRFGAVQRKELHQNLSVPQ</sequence>
<dbReference type="GO" id="GO:0005524">
    <property type="term" value="F:ATP binding"/>
    <property type="evidence" value="ECO:0007669"/>
    <property type="project" value="InterPro"/>
</dbReference>
<dbReference type="FunFam" id="2.40.70.10:FF:000092">
    <property type="entry name" value="Aspartic endopeptidase (AP1)"/>
    <property type="match status" value="1"/>
</dbReference>
<feature type="repeat" description="ANK" evidence="6">
    <location>
        <begin position="615"/>
        <end position="647"/>
    </location>
</feature>
<evidence type="ECO:0000313" key="10">
    <source>
        <dbReference type="Proteomes" id="UP000465221"/>
    </source>
</evidence>
<dbReference type="Gene3D" id="2.40.70.10">
    <property type="entry name" value="Acid Proteases"/>
    <property type="match status" value="2"/>
</dbReference>
<feature type="repeat" description="ANK" evidence="6">
    <location>
        <begin position="708"/>
        <end position="740"/>
    </location>
</feature>
<protein>
    <submittedName>
        <fullName evidence="9">Ankyrin repeat, PH and SEC7 domain containing protein secG</fullName>
    </submittedName>
</protein>
<evidence type="ECO:0000256" key="5">
    <source>
        <dbReference type="PIRSR" id="PIRSR601461-1"/>
    </source>
</evidence>
<feature type="repeat" description="ANK" evidence="6">
    <location>
        <begin position="744"/>
        <end position="776"/>
    </location>
</feature>
<comment type="similarity">
    <text evidence="1">Belongs to the peptidase A1 family.</text>
</comment>
<dbReference type="InterPro" id="IPR036770">
    <property type="entry name" value="Ankyrin_rpt-contain_sf"/>
</dbReference>
<dbReference type="InterPro" id="IPR002110">
    <property type="entry name" value="Ankyrin_rpt"/>
</dbReference>
<keyword evidence="3" id="KW-0064">Aspartyl protease</keyword>
<feature type="domain" description="Peptidase A1" evidence="8">
    <location>
        <begin position="1414"/>
        <end position="1742"/>
    </location>
</feature>
<dbReference type="PROSITE" id="PS00108">
    <property type="entry name" value="PROTEIN_KINASE_ST"/>
    <property type="match status" value="1"/>
</dbReference>
<dbReference type="PRINTS" id="PR00792">
    <property type="entry name" value="PEPSIN"/>
</dbReference>
<dbReference type="Gene3D" id="1.25.40.20">
    <property type="entry name" value="Ankyrin repeat-containing domain"/>
    <property type="match status" value="4"/>
</dbReference>
<dbReference type="CDD" id="cd06097">
    <property type="entry name" value="Aspergillopepsin_like"/>
    <property type="match status" value="1"/>
</dbReference>
<dbReference type="InterPro" id="IPR001461">
    <property type="entry name" value="Aspartic_peptidase_A1"/>
</dbReference>
<dbReference type="EMBL" id="BLKC01000089">
    <property type="protein sequence ID" value="GFF51395.1"/>
    <property type="molecule type" value="Genomic_DNA"/>
</dbReference>
<evidence type="ECO:0000259" key="8">
    <source>
        <dbReference type="PROSITE" id="PS51767"/>
    </source>
</evidence>
<evidence type="ECO:0000313" key="9">
    <source>
        <dbReference type="EMBL" id="GFF51395.1"/>
    </source>
</evidence>
<dbReference type="PRINTS" id="PR01415">
    <property type="entry name" value="ANKYRIN"/>
</dbReference>
<dbReference type="InterPro" id="IPR000719">
    <property type="entry name" value="Prot_kinase_dom"/>
</dbReference>
<reference evidence="9 10" key="1">
    <citation type="submission" date="2020-01" db="EMBL/GenBank/DDBJ databases">
        <title>Draft genome sequence of Aspergillus udagawae IFM 46972.</title>
        <authorList>
            <person name="Takahashi H."/>
            <person name="Yaguchi T."/>
        </authorList>
    </citation>
    <scope>NUCLEOTIDE SEQUENCE [LARGE SCALE GENOMIC DNA]</scope>
    <source>
        <strain evidence="9 10">IFM 46972</strain>
    </source>
</reference>
<evidence type="ECO:0000256" key="6">
    <source>
        <dbReference type="PROSITE-ProRule" id="PRU00023"/>
    </source>
</evidence>
<dbReference type="InterPro" id="IPR021109">
    <property type="entry name" value="Peptidase_aspartic_dom_sf"/>
</dbReference>
<proteinExistence type="inferred from homology"/>
<comment type="caution">
    <text evidence="9">The sequence shown here is derived from an EMBL/GenBank/DDBJ whole genome shotgun (WGS) entry which is preliminary data.</text>
</comment>
<dbReference type="SUPFAM" id="SSF56112">
    <property type="entry name" value="Protein kinase-like (PK-like)"/>
    <property type="match status" value="1"/>
</dbReference>
<dbReference type="SMART" id="SM00220">
    <property type="entry name" value="S_TKc"/>
    <property type="match status" value="1"/>
</dbReference>
<keyword evidence="2" id="KW-0645">Protease</keyword>
<dbReference type="Pfam" id="PF00069">
    <property type="entry name" value="Pkinase"/>
    <property type="match status" value="1"/>
</dbReference>
<accession>A0A8H3S2X9</accession>
<feature type="active site" evidence="5">
    <location>
        <position position="1432"/>
    </location>
</feature>
<evidence type="ECO:0000256" key="3">
    <source>
        <dbReference type="ARBA" id="ARBA00022750"/>
    </source>
</evidence>
<feature type="active site" evidence="5">
    <location>
        <position position="1633"/>
    </location>
</feature>
<dbReference type="Gene3D" id="1.10.510.10">
    <property type="entry name" value="Transferase(Phosphotransferase) domain 1"/>
    <property type="match status" value="1"/>
</dbReference>
<dbReference type="SUPFAM" id="SSF50630">
    <property type="entry name" value="Acid proteases"/>
    <property type="match status" value="1"/>
</dbReference>
<dbReference type="InterPro" id="IPR034163">
    <property type="entry name" value="Aspergillopepsin-like_cat_dom"/>
</dbReference>
<name>A0A8H3S2X9_9EURO</name>
<keyword evidence="6" id="KW-0040">ANK repeat</keyword>
<keyword evidence="4" id="KW-0378">Hydrolase</keyword>
<dbReference type="Pfam" id="PF12796">
    <property type="entry name" value="Ank_2"/>
    <property type="match status" value="2"/>
</dbReference>
<evidence type="ECO:0000256" key="1">
    <source>
        <dbReference type="ARBA" id="ARBA00007447"/>
    </source>
</evidence>
<dbReference type="GO" id="GO:0006508">
    <property type="term" value="P:proteolysis"/>
    <property type="evidence" value="ECO:0007669"/>
    <property type="project" value="UniProtKB-KW"/>
</dbReference>
<dbReference type="Proteomes" id="UP000465221">
    <property type="component" value="Unassembled WGS sequence"/>
</dbReference>
<dbReference type="SUPFAM" id="SSF48403">
    <property type="entry name" value="Ankyrin repeat"/>
    <property type="match status" value="2"/>
</dbReference>